<dbReference type="EMBL" id="CACVKT020006353">
    <property type="protein sequence ID" value="CAC5400962.1"/>
    <property type="molecule type" value="Genomic_DNA"/>
</dbReference>
<evidence type="ECO:0000313" key="4">
    <source>
        <dbReference type="Proteomes" id="UP000507470"/>
    </source>
</evidence>
<feature type="transmembrane region" description="Helical" evidence="2">
    <location>
        <begin position="536"/>
        <end position="561"/>
    </location>
</feature>
<keyword evidence="2" id="KW-0812">Transmembrane</keyword>
<keyword evidence="2" id="KW-1133">Transmembrane helix</keyword>
<evidence type="ECO:0008006" key="5">
    <source>
        <dbReference type="Google" id="ProtNLM"/>
    </source>
</evidence>
<evidence type="ECO:0000313" key="3">
    <source>
        <dbReference type="EMBL" id="CAC5400962.1"/>
    </source>
</evidence>
<feature type="compositionally biased region" description="Basic and acidic residues" evidence="1">
    <location>
        <begin position="270"/>
        <end position="309"/>
    </location>
</feature>
<sequence>MFDEFFKDFVRVSGCPLESRRDRLTQNFSHIHIWTGAVQPRYTVNIYDVDLCEEVDYFWAADDIISNNSYSVCLSLNADNPGQYFLENCEEHYPFICTDHGDAITTDGLFESISSYTLYGDYNMEQDPTPTFEDCIHVCKTRIACFASVFDSNYIECLLMLDKTYNFMTQYEINVPYSNEPGSGIFSAYVKTTRGNFEYGYTSSTGTITDAGIMKTTIGDDENAKVIIKDITTQEPNSEDRTTTQEQNSEEGITTQQPNSEGRSTTQRPNSEERTTTQEPHSEDRSTTQEPNLEERTTTQETNSEERTTPLESNTEGRSTTQEPNSENRSTTQRLNSEEKTTTKILDSEERTTTQEPNSEDRSTTLEQNSKERTTTQIPNSEDRSTTQEPNSEERTTTQESNSEDRSTTQEPNSGDRTTTQALNPTVTMESGGGIITIDTTTQKPNIEDTRANLNNHVTTSMESGVAKGTDGENDMTDASVTHAPCQCTQLCRPKAKTEKSTTEDLQKALTIDKKTFSSYKRTLICIKDFRPSANAIGGFAVTILSIVFGIIVLSDILLLFRRTIKITHFT</sequence>
<feature type="compositionally biased region" description="Basic and acidic residues" evidence="1">
    <location>
        <begin position="381"/>
        <end position="408"/>
    </location>
</feature>
<dbReference type="OrthoDB" id="6380246at2759"/>
<protein>
    <recommendedName>
        <fullName evidence="5">Apple domain-containing protein</fullName>
    </recommendedName>
</protein>
<feature type="compositionally biased region" description="Polar residues" evidence="1">
    <location>
        <begin position="310"/>
        <end position="335"/>
    </location>
</feature>
<proteinExistence type="predicted"/>
<feature type="region of interest" description="Disordered" evidence="1">
    <location>
        <begin position="231"/>
        <end position="438"/>
    </location>
</feature>
<name>A0A6J8D130_MYTCO</name>
<reference evidence="3 4" key="1">
    <citation type="submission" date="2020-06" db="EMBL/GenBank/DDBJ databases">
        <authorList>
            <person name="Li R."/>
            <person name="Bekaert M."/>
        </authorList>
    </citation>
    <scope>NUCLEOTIDE SEQUENCE [LARGE SCALE GENOMIC DNA]</scope>
    <source>
        <strain evidence="4">wild</strain>
    </source>
</reference>
<evidence type="ECO:0000256" key="1">
    <source>
        <dbReference type="SAM" id="MobiDB-lite"/>
    </source>
</evidence>
<feature type="compositionally biased region" description="Basic and acidic residues" evidence="1">
    <location>
        <begin position="336"/>
        <end position="374"/>
    </location>
</feature>
<dbReference type="Proteomes" id="UP000507470">
    <property type="component" value="Unassembled WGS sequence"/>
</dbReference>
<gene>
    <name evidence="3" type="ORF">MCOR_35102</name>
</gene>
<feature type="compositionally biased region" description="Polar residues" evidence="1">
    <location>
        <begin position="409"/>
        <end position="429"/>
    </location>
</feature>
<evidence type="ECO:0000256" key="2">
    <source>
        <dbReference type="SAM" id="Phobius"/>
    </source>
</evidence>
<keyword evidence="2" id="KW-0472">Membrane</keyword>
<organism evidence="3 4">
    <name type="scientific">Mytilus coruscus</name>
    <name type="common">Sea mussel</name>
    <dbReference type="NCBI Taxonomy" id="42192"/>
    <lineage>
        <taxon>Eukaryota</taxon>
        <taxon>Metazoa</taxon>
        <taxon>Spiralia</taxon>
        <taxon>Lophotrochozoa</taxon>
        <taxon>Mollusca</taxon>
        <taxon>Bivalvia</taxon>
        <taxon>Autobranchia</taxon>
        <taxon>Pteriomorphia</taxon>
        <taxon>Mytilida</taxon>
        <taxon>Mytiloidea</taxon>
        <taxon>Mytilidae</taxon>
        <taxon>Mytilinae</taxon>
        <taxon>Mytilus</taxon>
    </lineage>
</organism>
<dbReference type="CDD" id="cd00037">
    <property type="entry name" value="CLECT"/>
    <property type="match status" value="1"/>
</dbReference>
<keyword evidence="4" id="KW-1185">Reference proteome</keyword>
<dbReference type="AlphaFoldDB" id="A0A6J8D130"/>
<feature type="compositionally biased region" description="Polar residues" evidence="1">
    <location>
        <begin position="244"/>
        <end position="269"/>
    </location>
</feature>
<accession>A0A6J8D130</accession>